<gene>
    <name evidence="1" type="ORF">NM688_g3981</name>
</gene>
<reference evidence="1" key="1">
    <citation type="submission" date="2022-07" db="EMBL/GenBank/DDBJ databases">
        <title>Genome Sequence of Phlebia brevispora.</title>
        <authorList>
            <person name="Buettner E."/>
        </authorList>
    </citation>
    <scope>NUCLEOTIDE SEQUENCE</scope>
    <source>
        <strain evidence="1">MPL23</strain>
    </source>
</reference>
<proteinExistence type="predicted"/>
<sequence length="733" mass="81488">MPGLNKLPPFPEDVPTHPLLIIDYQLLKEGNEDEINRLWDAATKLGFWYLKNHGADKEVDGMFEMGAETMGLSLEEKMKFEQGDEGASFGYKAAGASAVDEQGTLDTVELINVAKDDALAWPNKVHRDYPSTVNARMENTIKPFVQKSVEVNGLIIDILNDKLSLPKGTLASKHRLLESSGSEARAIKNPPRPGGVDDAKTALGAHTDFGSLAFLHNRLGGLQVMPPGSHSWYYVKPLPGHAICNIGDALAVFSGGILRSNVHRIVTAPKEQAKYERWSTAFFTRPADYVELTALTDESPMIAEAVNKLQDPNRYCTGQTSAEWFARRNKYKRIKNRSCTLSREHRASASYTNSVPLKSIDHVSYTIRPRERISHESVLDKTFDNDGGFVGDQVSMPGLDKAPPFPEDLPIHPLLVIDYQLLKEDDADEINRLWEAATKLGFWYLKNHGTDKEVDEMFEMGAETMDLSLNEKMKFDIGSEGASYGYKALGADALDQTGAPDTNEMIDVSKDDALAWPNKAHREYPFTVNARMESTIKPFVQKSVEINGLIIDILNDKLGLPKGALAEKHKMYEPSGSLARVIRSPPQPGGIDDAKMSMASHTDFGSLWRYLAVKLASRSVRICRFASQVDTDFTSPARRTPPKEQAKHERWSLGFFTRPANHTELTALVDESPMIAEAVKTAPDPNTFCTGQTSGEWHSRRVKYQRSKHITGPEAWRAGRGTEHYETDKGVAV</sequence>
<accession>A0ACC1T4E4</accession>
<organism evidence="1 2">
    <name type="scientific">Phlebia brevispora</name>
    <dbReference type="NCBI Taxonomy" id="194682"/>
    <lineage>
        <taxon>Eukaryota</taxon>
        <taxon>Fungi</taxon>
        <taxon>Dikarya</taxon>
        <taxon>Basidiomycota</taxon>
        <taxon>Agaricomycotina</taxon>
        <taxon>Agaricomycetes</taxon>
        <taxon>Polyporales</taxon>
        <taxon>Meruliaceae</taxon>
        <taxon>Phlebia</taxon>
    </lineage>
</organism>
<name>A0ACC1T4E4_9APHY</name>
<dbReference type="Proteomes" id="UP001148662">
    <property type="component" value="Unassembled WGS sequence"/>
</dbReference>
<dbReference type="EMBL" id="JANHOG010000620">
    <property type="protein sequence ID" value="KAJ3552763.1"/>
    <property type="molecule type" value="Genomic_DNA"/>
</dbReference>
<protein>
    <submittedName>
        <fullName evidence="1">Uncharacterized protein</fullName>
    </submittedName>
</protein>
<evidence type="ECO:0000313" key="2">
    <source>
        <dbReference type="Proteomes" id="UP001148662"/>
    </source>
</evidence>
<keyword evidence="2" id="KW-1185">Reference proteome</keyword>
<evidence type="ECO:0000313" key="1">
    <source>
        <dbReference type="EMBL" id="KAJ3552763.1"/>
    </source>
</evidence>
<comment type="caution">
    <text evidence="1">The sequence shown here is derived from an EMBL/GenBank/DDBJ whole genome shotgun (WGS) entry which is preliminary data.</text>
</comment>